<sequence>MRFARPDSKIAVMFASVVHLGSVFSDAQPVLLGARDLQVVDGPNGITAYVVATPTEGIWLSQWTVGNTGLSLTSSAQAVGAASVGEDPVVSHTTTSNGDTFAVLSGTSQIGLTGYDTDNLTLEGSFASGIDADLTHFVMHATGGTTYLYGIEDGSARPSVWALDATGQATLVDAGVTVTSPYQDSLLIAGGYLVAGSTGTRAITVYDIASDGTLIAHQEIERSDTPGISGTTHLATVEVDGTRFVIIAGQDSSTLSVYAQNQNGRLFLRDHIIDSRNSRFDGVSSLDVQVIGDAIYVAAAGSDGGVSLFRMMPDGQLVQVATLMDELDTSLSGSVTLDMFSRTDGDLGLLTMASSESGISLFSVSETATIVADSDGETQLAGSVGQDLFVMTADAARDQITGFDITEDMLDLTAWAFYRSPTQLVINPTATGAEIRFQSLIGEEVLVITSNDLQPIDPNLLTAALATGPDRYMPWWLTGTRPDEVIPGQQLDGTTVNDTLQGGDGDDVILGRGGIDLIDGGAGADSIAGGEGSDRMMGGAGDDTVSGANGYDHIQGGTGNDLISGNNGNDSLFGDLGDDILFGGLGADLLEGGDANDDLSGDAGPDRLFGGAGADTLNGNAGTDQLDGGLDHDVLLGGLNHDILAGDWGDDTLDGGSGNDTLDGGEGNDSLEGGAGADQLSGGNGADILSGGINHDQLSGGAGDDQLFGGNGDDSLIGDSGNDTLFGNSGDDRLEGGGGTDILNGGLGADTFVFRGGSVRIEDFQNDVDHLLIDPALWGGAALDPDEITALAHVQDGTVVFDFGADGRLVIEGVGTTTALENDLGMA</sequence>
<organism evidence="9 10">
    <name type="scientific">Thalassococcus halodurans</name>
    <dbReference type="NCBI Taxonomy" id="373675"/>
    <lineage>
        <taxon>Bacteria</taxon>
        <taxon>Pseudomonadati</taxon>
        <taxon>Pseudomonadota</taxon>
        <taxon>Alphaproteobacteria</taxon>
        <taxon>Rhodobacterales</taxon>
        <taxon>Roseobacteraceae</taxon>
        <taxon>Thalassococcus</taxon>
    </lineage>
</organism>
<dbReference type="InterPro" id="IPR015943">
    <property type="entry name" value="WD40/YVTN_repeat-like_dom_sf"/>
</dbReference>
<protein>
    <submittedName>
        <fullName evidence="9">Hemolysin-type calcium-binding repeat-containing protein</fullName>
    </submittedName>
</protein>
<evidence type="ECO:0000256" key="7">
    <source>
        <dbReference type="ARBA" id="ARBA00023136"/>
    </source>
</evidence>
<dbReference type="SUPFAM" id="SSF51120">
    <property type="entry name" value="beta-Roll"/>
    <property type="match status" value="3"/>
</dbReference>
<dbReference type="Pfam" id="PF00353">
    <property type="entry name" value="HemolysinCabind"/>
    <property type="match status" value="5"/>
</dbReference>
<dbReference type="AlphaFoldDB" id="A0A1H6BHQ2"/>
<evidence type="ECO:0000256" key="6">
    <source>
        <dbReference type="ARBA" id="ARBA00023026"/>
    </source>
</evidence>
<evidence type="ECO:0000256" key="2">
    <source>
        <dbReference type="ARBA" id="ARBA00004613"/>
    </source>
</evidence>
<dbReference type="InterPro" id="IPR001343">
    <property type="entry name" value="Hemolysn_Ca-bd"/>
</dbReference>
<dbReference type="GO" id="GO:0016020">
    <property type="term" value="C:membrane"/>
    <property type="evidence" value="ECO:0007669"/>
    <property type="project" value="UniProtKB-SubCell"/>
</dbReference>
<evidence type="ECO:0000256" key="5">
    <source>
        <dbReference type="ARBA" id="ARBA00022737"/>
    </source>
</evidence>
<proteinExistence type="predicted"/>
<feature type="region of interest" description="Disordered" evidence="8">
    <location>
        <begin position="654"/>
        <end position="714"/>
    </location>
</feature>
<evidence type="ECO:0000256" key="3">
    <source>
        <dbReference type="ARBA" id="ARBA00022525"/>
    </source>
</evidence>
<dbReference type="PANTHER" id="PTHR38340:SF1">
    <property type="entry name" value="S-LAYER PROTEIN"/>
    <property type="match status" value="1"/>
</dbReference>
<keyword evidence="10" id="KW-1185">Reference proteome</keyword>
<reference evidence="9 10" key="1">
    <citation type="submission" date="2016-10" db="EMBL/GenBank/DDBJ databases">
        <authorList>
            <person name="de Groot N.N."/>
        </authorList>
    </citation>
    <scope>NUCLEOTIDE SEQUENCE [LARGE SCALE GENOMIC DNA]</scope>
    <source>
        <strain evidence="9 10">DSM 26915</strain>
    </source>
</reference>
<name>A0A1H6BHQ2_9RHOB</name>
<dbReference type="PRINTS" id="PR00313">
    <property type="entry name" value="CABNDNGRPT"/>
</dbReference>
<dbReference type="InterPro" id="IPR011049">
    <property type="entry name" value="Serralysin-like_metalloprot_C"/>
</dbReference>
<dbReference type="InterPro" id="IPR011048">
    <property type="entry name" value="Haem_d1_sf"/>
</dbReference>
<dbReference type="InterPro" id="IPR018511">
    <property type="entry name" value="Hemolysin-typ_Ca-bd_CS"/>
</dbReference>
<dbReference type="GO" id="GO:0090729">
    <property type="term" value="F:toxin activity"/>
    <property type="evidence" value="ECO:0007669"/>
    <property type="project" value="UniProtKB-KW"/>
</dbReference>
<evidence type="ECO:0000256" key="8">
    <source>
        <dbReference type="SAM" id="MobiDB-lite"/>
    </source>
</evidence>
<dbReference type="InterPro" id="IPR050557">
    <property type="entry name" value="RTX_toxin/Mannuronan_C5-epim"/>
</dbReference>
<accession>A0A1H6BHQ2</accession>
<dbReference type="PROSITE" id="PS00330">
    <property type="entry name" value="HEMOLYSIN_CALCIUM"/>
    <property type="match status" value="11"/>
</dbReference>
<keyword evidence="4" id="KW-0800">Toxin</keyword>
<dbReference type="Gene3D" id="2.130.10.10">
    <property type="entry name" value="YVTN repeat-like/Quinoprotein amine dehydrogenase"/>
    <property type="match status" value="1"/>
</dbReference>
<evidence type="ECO:0000313" key="10">
    <source>
        <dbReference type="Proteomes" id="UP000236752"/>
    </source>
</evidence>
<dbReference type="EMBL" id="FNUZ01000007">
    <property type="protein sequence ID" value="SEG60253.1"/>
    <property type="molecule type" value="Genomic_DNA"/>
</dbReference>
<evidence type="ECO:0000313" key="9">
    <source>
        <dbReference type="EMBL" id="SEG60253.1"/>
    </source>
</evidence>
<keyword evidence="6" id="KW-0843">Virulence</keyword>
<dbReference type="InterPro" id="IPR003995">
    <property type="entry name" value="RTX_toxin_determinant-A"/>
</dbReference>
<dbReference type="GO" id="GO:0005509">
    <property type="term" value="F:calcium ion binding"/>
    <property type="evidence" value="ECO:0007669"/>
    <property type="project" value="InterPro"/>
</dbReference>
<keyword evidence="7" id="KW-0472">Membrane</keyword>
<evidence type="ECO:0000256" key="1">
    <source>
        <dbReference type="ARBA" id="ARBA00004370"/>
    </source>
</evidence>
<keyword evidence="3" id="KW-0964">Secreted</keyword>
<keyword evidence="5" id="KW-0677">Repeat</keyword>
<dbReference type="Gene3D" id="2.150.10.10">
    <property type="entry name" value="Serralysin-like metalloprotease, C-terminal"/>
    <property type="match status" value="4"/>
</dbReference>
<comment type="subcellular location">
    <subcellularLocation>
        <location evidence="1">Membrane</location>
    </subcellularLocation>
    <subcellularLocation>
        <location evidence="2">Secreted</location>
    </subcellularLocation>
</comment>
<dbReference type="GO" id="GO:0005576">
    <property type="term" value="C:extracellular region"/>
    <property type="evidence" value="ECO:0007669"/>
    <property type="project" value="UniProtKB-SubCell"/>
</dbReference>
<gene>
    <name evidence="9" type="ORF">SAMN04488045_3558</name>
</gene>
<dbReference type="SUPFAM" id="SSF51004">
    <property type="entry name" value="C-terminal (heme d1) domain of cytochrome cd1-nitrite reductase"/>
    <property type="match status" value="1"/>
</dbReference>
<dbReference type="PANTHER" id="PTHR38340">
    <property type="entry name" value="S-LAYER PROTEIN"/>
    <property type="match status" value="1"/>
</dbReference>
<evidence type="ECO:0000256" key="4">
    <source>
        <dbReference type="ARBA" id="ARBA00022656"/>
    </source>
</evidence>
<dbReference type="Proteomes" id="UP000236752">
    <property type="component" value="Unassembled WGS sequence"/>
</dbReference>
<dbReference type="PRINTS" id="PR01488">
    <property type="entry name" value="RTXTOXINA"/>
</dbReference>
<feature type="region of interest" description="Disordered" evidence="8">
    <location>
        <begin position="596"/>
        <end position="615"/>
    </location>
</feature>